<proteinExistence type="predicted"/>
<gene>
    <name evidence="3" type="ORF">GGI25_005390</name>
</gene>
<feature type="domain" description="Transcription factor TFIIIC triple barrel" evidence="2">
    <location>
        <begin position="17"/>
        <end position="133"/>
    </location>
</feature>
<organism evidence="3 4">
    <name type="scientific">Coemansia spiralis</name>
    <dbReference type="NCBI Taxonomy" id="417178"/>
    <lineage>
        <taxon>Eukaryota</taxon>
        <taxon>Fungi</taxon>
        <taxon>Fungi incertae sedis</taxon>
        <taxon>Zoopagomycota</taxon>
        <taxon>Kickxellomycotina</taxon>
        <taxon>Kickxellomycetes</taxon>
        <taxon>Kickxellales</taxon>
        <taxon>Kickxellaceae</taxon>
        <taxon>Coemansia</taxon>
    </lineage>
</organism>
<dbReference type="AlphaFoldDB" id="A0A9W8FYN9"/>
<feature type="compositionally biased region" description="Polar residues" evidence="1">
    <location>
        <begin position="32"/>
        <end position="41"/>
    </location>
</feature>
<evidence type="ECO:0000259" key="2">
    <source>
        <dbReference type="Pfam" id="PF10419"/>
    </source>
</evidence>
<dbReference type="EMBL" id="JANBTW010000096">
    <property type="protein sequence ID" value="KAJ2671699.1"/>
    <property type="molecule type" value="Genomic_DNA"/>
</dbReference>
<comment type="caution">
    <text evidence="3">The sequence shown here is derived from an EMBL/GenBank/DDBJ whole genome shotgun (WGS) entry which is preliminary data.</text>
</comment>
<evidence type="ECO:0000256" key="1">
    <source>
        <dbReference type="SAM" id="MobiDB-lite"/>
    </source>
</evidence>
<feature type="compositionally biased region" description="Acidic residues" evidence="1">
    <location>
        <begin position="51"/>
        <end position="60"/>
    </location>
</feature>
<dbReference type="OrthoDB" id="1877767at2759"/>
<sequence>MALDKQREEDEDYEYTEEEFFVVATLPAGTISKAQGNNTKCDQGDAQDNNETADNEEETQETTPQRPQYAIIDTDTERPLLEIEGTIYQGTPDELLGTSLLFNIEADSSKGSEGVQAELIGTTSRVIAFHPVKFKKR</sequence>
<dbReference type="Proteomes" id="UP001151518">
    <property type="component" value="Unassembled WGS sequence"/>
</dbReference>
<evidence type="ECO:0000313" key="4">
    <source>
        <dbReference type="Proteomes" id="UP001151518"/>
    </source>
</evidence>
<feature type="region of interest" description="Disordered" evidence="1">
    <location>
        <begin position="32"/>
        <end position="67"/>
    </location>
</feature>
<protein>
    <recommendedName>
        <fullName evidence="2">Transcription factor TFIIIC triple barrel domain-containing protein</fullName>
    </recommendedName>
</protein>
<dbReference type="Pfam" id="PF10419">
    <property type="entry name" value="TFIIIC_sub6"/>
    <property type="match status" value="1"/>
</dbReference>
<evidence type="ECO:0000313" key="3">
    <source>
        <dbReference type="EMBL" id="KAJ2671699.1"/>
    </source>
</evidence>
<dbReference type="Gene3D" id="2.60.40.4370">
    <property type="match status" value="1"/>
</dbReference>
<dbReference type="InterPro" id="IPR019481">
    <property type="entry name" value="TFIIIC_triple_barrel"/>
</dbReference>
<name>A0A9W8FYN9_9FUNG</name>
<accession>A0A9W8FYN9</accession>
<reference evidence="3" key="1">
    <citation type="submission" date="2022-07" db="EMBL/GenBank/DDBJ databases">
        <title>Phylogenomic reconstructions and comparative analyses of Kickxellomycotina fungi.</title>
        <authorList>
            <person name="Reynolds N.K."/>
            <person name="Stajich J.E."/>
            <person name="Barry K."/>
            <person name="Grigoriev I.V."/>
            <person name="Crous P."/>
            <person name="Smith M.E."/>
        </authorList>
    </citation>
    <scope>NUCLEOTIDE SEQUENCE</scope>
    <source>
        <strain evidence="3">NRRL 3115</strain>
    </source>
</reference>